<feature type="domain" description="Calcineurin-like phosphoesterase" evidence="4">
    <location>
        <begin position="47"/>
        <end position="274"/>
    </location>
</feature>
<evidence type="ECO:0000256" key="2">
    <source>
        <dbReference type="ARBA" id="ARBA00022801"/>
    </source>
</evidence>
<keyword evidence="1 3" id="KW-0732">Signal</keyword>
<evidence type="ECO:0000313" key="5">
    <source>
        <dbReference type="EMBL" id="EXX59271.1"/>
    </source>
</evidence>
<dbReference type="HOGENOM" id="CLU_043332_1_2_1"/>
<dbReference type="Pfam" id="PF00149">
    <property type="entry name" value="Metallophos"/>
    <property type="match status" value="1"/>
</dbReference>
<accession>A0A015KI22</accession>
<gene>
    <name evidence="5" type="ORF">RirG_190440</name>
</gene>
<organism evidence="5 6">
    <name type="scientific">Rhizophagus irregularis (strain DAOM 197198w)</name>
    <name type="common">Glomus intraradices</name>
    <dbReference type="NCBI Taxonomy" id="1432141"/>
    <lineage>
        <taxon>Eukaryota</taxon>
        <taxon>Fungi</taxon>
        <taxon>Fungi incertae sedis</taxon>
        <taxon>Mucoromycota</taxon>
        <taxon>Glomeromycotina</taxon>
        <taxon>Glomeromycetes</taxon>
        <taxon>Glomerales</taxon>
        <taxon>Glomeraceae</taxon>
        <taxon>Rhizophagus</taxon>
    </lineage>
</organism>
<dbReference type="OrthoDB" id="411211at2759"/>
<dbReference type="InterPro" id="IPR029052">
    <property type="entry name" value="Metallo-depent_PP-like"/>
</dbReference>
<dbReference type="EMBL" id="JEMT01026505">
    <property type="protein sequence ID" value="EXX59271.1"/>
    <property type="molecule type" value="Genomic_DNA"/>
</dbReference>
<evidence type="ECO:0000256" key="1">
    <source>
        <dbReference type="ARBA" id="ARBA00022729"/>
    </source>
</evidence>
<evidence type="ECO:0000259" key="4">
    <source>
        <dbReference type="Pfam" id="PF00149"/>
    </source>
</evidence>
<dbReference type="SMR" id="A0A015KI22"/>
<dbReference type="OMA" id="GFCIHEL"/>
<proteinExistence type="predicted"/>
<dbReference type="PANTHER" id="PTHR10161">
    <property type="entry name" value="TARTRATE-RESISTANT ACID PHOSPHATASE TYPE 5"/>
    <property type="match status" value="1"/>
</dbReference>
<dbReference type="GO" id="GO:0016787">
    <property type="term" value="F:hydrolase activity"/>
    <property type="evidence" value="ECO:0007669"/>
    <property type="project" value="UniProtKB-KW"/>
</dbReference>
<keyword evidence="6" id="KW-1185">Reference proteome</keyword>
<dbReference type="SUPFAM" id="SSF56300">
    <property type="entry name" value="Metallo-dependent phosphatases"/>
    <property type="match status" value="1"/>
</dbReference>
<reference evidence="5 6" key="1">
    <citation type="submission" date="2014-02" db="EMBL/GenBank/DDBJ databases">
        <title>Single nucleus genome sequencing reveals high similarity among nuclei of an endomycorrhizal fungus.</title>
        <authorList>
            <person name="Lin K."/>
            <person name="Geurts R."/>
            <person name="Zhang Z."/>
            <person name="Limpens E."/>
            <person name="Saunders D.G."/>
            <person name="Mu D."/>
            <person name="Pang E."/>
            <person name="Cao H."/>
            <person name="Cha H."/>
            <person name="Lin T."/>
            <person name="Zhou Q."/>
            <person name="Shang Y."/>
            <person name="Li Y."/>
            <person name="Ivanov S."/>
            <person name="Sharma T."/>
            <person name="Velzen R.V."/>
            <person name="Ruijter N.D."/>
            <person name="Aanen D.K."/>
            <person name="Win J."/>
            <person name="Kamoun S."/>
            <person name="Bisseling T."/>
            <person name="Huang S."/>
        </authorList>
    </citation>
    <scope>NUCLEOTIDE SEQUENCE [LARGE SCALE GENOMIC DNA]</scope>
    <source>
        <strain evidence="6">DAOM197198w</strain>
    </source>
</reference>
<dbReference type="InterPro" id="IPR051558">
    <property type="entry name" value="Metallophosphoesterase_PAP"/>
</dbReference>
<dbReference type="PANTHER" id="PTHR10161:SF14">
    <property type="entry name" value="TARTRATE-RESISTANT ACID PHOSPHATASE TYPE 5"/>
    <property type="match status" value="1"/>
</dbReference>
<evidence type="ECO:0000313" key="6">
    <source>
        <dbReference type="Proteomes" id="UP000022910"/>
    </source>
</evidence>
<dbReference type="STRING" id="1432141.A0A015KI22"/>
<protein>
    <recommendedName>
        <fullName evidence="4">Calcineurin-like phosphoesterase domain-containing protein</fullName>
    </recommendedName>
</protein>
<keyword evidence="2" id="KW-0378">Hydrolase</keyword>
<feature type="signal peptide" evidence="3">
    <location>
        <begin position="1"/>
        <end position="23"/>
    </location>
</feature>
<dbReference type="Gene3D" id="3.60.21.10">
    <property type="match status" value="1"/>
</dbReference>
<name>A0A015KI22_RHIIW</name>
<dbReference type="Proteomes" id="UP000022910">
    <property type="component" value="Unassembled WGS sequence"/>
</dbReference>
<sequence length="350" mass="40059">MRSYLYVTLAILCVALLTTNTNAFKGDLVEPHDKPYVEKYKSDKLDFLTFGDWGYEGVEPGQIYGNQSKVSIAMDDWAKNYTSNFIINTGDNFYISFDGDHEGVTSVNDPKWNRIWKGAYKGRLAEIVWYSVAGNHDWYGNITAQVDYSLNEDDRFFLPSAYYVRESYFGPKKTKVTWIHIDTNIFFYEPEDTEDRPKLINQLIEVGWDTVQTINDKLKWIEDRLIEQQDTKWIFVVGHHPLIGKCADKYYMGSLRPLFEKYRVTAYFSGHTHSLAVESAKDGQPVTYFLTGAGSKTDPPCEGNDWGAPDGTLGFLHTTLTEDKFTYEFVDATTANDPKVIYTGSLTPRP</sequence>
<feature type="chain" id="PRO_5001475754" description="Calcineurin-like phosphoesterase domain-containing protein" evidence="3">
    <location>
        <begin position="24"/>
        <end position="350"/>
    </location>
</feature>
<evidence type="ECO:0000256" key="3">
    <source>
        <dbReference type="SAM" id="SignalP"/>
    </source>
</evidence>
<dbReference type="InterPro" id="IPR004843">
    <property type="entry name" value="Calcineurin-like_PHP"/>
</dbReference>
<dbReference type="AlphaFoldDB" id="A0A015KI22"/>
<comment type="caution">
    <text evidence="5">The sequence shown here is derived from an EMBL/GenBank/DDBJ whole genome shotgun (WGS) entry which is preliminary data.</text>
</comment>